<sequence>MTARYVPLSQSEIAIDSTSIPTPRQSPSVSPPPFKDGGGMWMGGRYVIFRSNRYARLGVLAVIIIIIVLTIRHMYYAEWTYQGGTGSLFEIPHHIFGRPSDFSLPHKKSDWFDQNCYPPEFKLGQSIGHVYEKLEYMKKSKDSECTNIWTLFNEIFTMEGIDADLVIPEGFQAEVKGWLGNDPELFKQIHHQKIYKIVIKGSHEETVFNPLRSKRPTSKSSINPVDYIANLSASTQSTCDFCQYKDHTAEDVFGRIDNKYSASASNTFKLAKFHGLFFPKTHHPVNISFQALLDLFVNTSQQWYPSILWDVLPHAGASQVHPHVHGLLGVHQYSGAFEKLHAISQEYYAKHHRSYWTDLIKVHDALGLVVRFGDAVAMVPLFSRKDHEYMILAPQVDDTFATLIYTILEGYKNNLGVYCFSAGGAYPFLGDQTRNLDAYLQPGLPAIFRSGSRGLCTSVSSDVSSLELYTVNNINSDISVTLNALKKSIETFLSTDQNIRV</sequence>
<dbReference type="InterPro" id="IPR036265">
    <property type="entry name" value="HIT-like_sf"/>
</dbReference>
<evidence type="ECO:0000313" key="2">
    <source>
        <dbReference type="EMBL" id="OXA59155.1"/>
    </source>
</evidence>
<dbReference type="OrthoDB" id="5945460at2759"/>
<protein>
    <submittedName>
        <fullName evidence="2">Uncharacterized protein</fullName>
    </submittedName>
</protein>
<evidence type="ECO:0000256" key="1">
    <source>
        <dbReference type="SAM" id="Phobius"/>
    </source>
</evidence>
<accession>A0A226ENA8</accession>
<dbReference type="AlphaFoldDB" id="A0A226ENA8"/>
<keyword evidence="3" id="KW-1185">Reference proteome</keyword>
<comment type="caution">
    <text evidence="2">The sequence shown here is derived from an EMBL/GenBank/DDBJ whole genome shotgun (WGS) entry which is preliminary data.</text>
</comment>
<dbReference type="OMA" id="FFMWNCL"/>
<dbReference type="Proteomes" id="UP000198287">
    <property type="component" value="Unassembled WGS sequence"/>
</dbReference>
<evidence type="ECO:0000313" key="3">
    <source>
        <dbReference type="Proteomes" id="UP000198287"/>
    </source>
</evidence>
<reference evidence="2 3" key="1">
    <citation type="submission" date="2015-12" db="EMBL/GenBank/DDBJ databases">
        <title>The genome of Folsomia candida.</title>
        <authorList>
            <person name="Faddeeva A."/>
            <person name="Derks M.F."/>
            <person name="Anvar Y."/>
            <person name="Smit S."/>
            <person name="Van Straalen N."/>
            <person name="Roelofs D."/>
        </authorList>
    </citation>
    <scope>NUCLEOTIDE SEQUENCE [LARGE SCALE GENOMIC DNA]</scope>
    <source>
        <strain evidence="2 3">VU population</strain>
        <tissue evidence="2">Whole body</tissue>
    </source>
</reference>
<gene>
    <name evidence="2" type="ORF">Fcan01_04224</name>
</gene>
<dbReference type="SUPFAM" id="SSF54197">
    <property type="entry name" value="HIT-like"/>
    <property type="match status" value="1"/>
</dbReference>
<keyword evidence="1" id="KW-1133">Transmembrane helix</keyword>
<name>A0A226ENA8_FOLCA</name>
<feature type="transmembrane region" description="Helical" evidence="1">
    <location>
        <begin position="54"/>
        <end position="75"/>
    </location>
</feature>
<keyword evidence="1" id="KW-0472">Membrane</keyword>
<keyword evidence="1" id="KW-0812">Transmembrane</keyword>
<proteinExistence type="predicted"/>
<dbReference type="EMBL" id="LNIX01000002">
    <property type="protein sequence ID" value="OXA59155.1"/>
    <property type="molecule type" value="Genomic_DNA"/>
</dbReference>
<organism evidence="2 3">
    <name type="scientific">Folsomia candida</name>
    <name type="common">Springtail</name>
    <dbReference type="NCBI Taxonomy" id="158441"/>
    <lineage>
        <taxon>Eukaryota</taxon>
        <taxon>Metazoa</taxon>
        <taxon>Ecdysozoa</taxon>
        <taxon>Arthropoda</taxon>
        <taxon>Hexapoda</taxon>
        <taxon>Collembola</taxon>
        <taxon>Entomobryomorpha</taxon>
        <taxon>Isotomoidea</taxon>
        <taxon>Isotomidae</taxon>
        <taxon>Proisotominae</taxon>
        <taxon>Folsomia</taxon>
    </lineage>
</organism>